<dbReference type="Proteomes" id="UP000186817">
    <property type="component" value="Unassembled WGS sequence"/>
</dbReference>
<dbReference type="AlphaFoldDB" id="A0A1Q9C4H9"/>
<comment type="caution">
    <text evidence="2">The sequence shown here is derived from an EMBL/GenBank/DDBJ whole genome shotgun (WGS) entry which is preliminary data.</text>
</comment>
<name>A0A1Q9C4H9_SYMMI</name>
<keyword evidence="3" id="KW-1185">Reference proteome</keyword>
<reference evidence="2 3" key="1">
    <citation type="submission" date="2016-02" db="EMBL/GenBank/DDBJ databases">
        <title>Genome analysis of coral dinoflagellate symbionts highlights evolutionary adaptations to a symbiotic lifestyle.</title>
        <authorList>
            <person name="Aranda M."/>
            <person name="Li Y."/>
            <person name="Liew Y.J."/>
            <person name="Baumgarten S."/>
            <person name="Simakov O."/>
            <person name="Wilson M."/>
            <person name="Piel J."/>
            <person name="Ashoor H."/>
            <person name="Bougouffa S."/>
            <person name="Bajic V.B."/>
            <person name="Ryu T."/>
            <person name="Ravasi T."/>
            <person name="Bayer T."/>
            <person name="Micklem G."/>
            <person name="Kim H."/>
            <person name="Bhak J."/>
            <person name="Lajeunesse T.C."/>
            <person name="Voolstra C.R."/>
        </authorList>
    </citation>
    <scope>NUCLEOTIDE SEQUENCE [LARGE SCALE GENOMIC DNA]</scope>
    <source>
        <strain evidence="2 3">CCMP2467</strain>
    </source>
</reference>
<protein>
    <submittedName>
        <fullName evidence="2">Uncharacterized protein</fullName>
    </submittedName>
</protein>
<feature type="chain" id="PRO_5012412538" evidence="1">
    <location>
        <begin position="20"/>
        <end position="1151"/>
    </location>
</feature>
<gene>
    <name evidence="2" type="ORF">AK812_SmicGene42065</name>
</gene>
<feature type="signal peptide" evidence="1">
    <location>
        <begin position="1"/>
        <end position="19"/>
    </location>
</feature>
<dbReference type="EMBL" id="LSRX01001704">
    <property type="protein sequence ID" value="OLP77828.1"/>
    <property type="molecule type" value="Genomic_DNA"/>
</dbReference>
<sequence length="1151" mass="122369">MKSLWLASLAIWVLNPVVAKKFGKEDPRGLQLALLERAEGDARASSNFSEEALDAVVSAKALEAVGDAFSDAGNALGGVVETAGNSIATAAVQTVNTLTEAGMTLGSAVANAAVVVGKHIVKAAETQLAALPAAIKTVAEDIGKAAVQVGSVVADVGELAADATLHLAGDILQRAQSSIQQGVKLAEKVGKFIADKAVALGGEVAKLGPLVAGLAEAAWNEIKGFLSCFTESLTLCHVLLGGQCDCNAGSHVTPDASGFSMRCVFDSSSDFASGFGIRAVPAQKFPGRTAKGTVILPGDEYVQAYKMAGQIMRSRQALKERKAKAPIGSCESALDLAFEGAAQFAPDISISMSFNGDTEISIKGLIRASIDALVSAQGSCAFHAEKGIPRLPKSKVICGAYFCLAIMLQVVAELDIKGVLTGTLEISADVDFEIEGTVTVNPLGEAKANFRNPWIKHQDGFAIGASASSSVRVGMGPVLTVWPVPGIPINFHAMINAEAKAMGTLSFSSGMFLLQEESHHSTGTDMNASSTRSNEIGMCGAAALSTYADVDITSFALPSSFRAAMSTSFLMDQITAAVIAGATAMTRLVTGAMACIPGGAAVENTIMSAANTAASAIAGLIPDLDLDFSVESIQLMAPQKLWCKEVFKTPGFDAAPCAAEIGCKFAGRPPPRGVEMAPPEQVTNHVESDGAAAACHDIPMGDRFIQLGRFRLADIDGNHFSISHEEGPTTIQIFRNDGTLHGGPRSDYSPWTREVGASKGIHFGFQYIQIGNFRLGAYDDTHLTISHVDGKTAQVFRSDGTLHPGPRDDFSTFDRAEGVPAGISFGDRFIQLGRFRIGDSDGNNLVVTHPETHVIQMYRHDGTRHKTLLQILPKLPRIPRKGKLGKRLRKARAINNLGKKVKERSPAAWTCHDIAEMAFGVCDPDFGAWGDRFIQLGEWRLAAIDDTHFSISHKDGQTAQIYRSDGSLHPGPRTDYGAWHRALGFPFGITFGPGFIQIGKFRLGAANDEHFSISHRDGNTIQIFRDDGTRHTGPRQDWGLWGITAGPASGVTFGDRFLQLGKFRIGDVNGRRFVVTHLKTGNLLQLYNSDGTLDPDESASWAGQLNNRYAQFHCGGIQTILGTCPGITTGDRFMQLGDWRLAAMDNNHFSI</sequence>
<proteinExistence type="predicted"/>
<accession>A0A1Q9C4H9</accession>
<evidence type="ECO:0000256" key="1">
    <source>
        <dbReference type="SAM" id="SignalP"/>
    </source>
</evidence>
<dbReference type="OrthoDB" id="424207at2759"/>
<evidence type="ECO:0000313" key="3">
    <source>
        <dbReference type="Proteomes" id="UP000186817"/>
    </source>
</evidence>
<evidence type="ECO:0000313" key="2">
    <source>
        <dbReference type="EMBL" id="OLP77828.1"/>
    </source>
</evidence>
<organism evidence="2 3">
    <name type="scientific">Symbiodinium microadriaticum</name>
    <name type="common">Dinoflagellate</name>
    <name type="synonym">Zooxanthella microadriatica</name>
    <dbReference type="NCBI Taxonomy" id="2951"/>
    <lineage>
        <taxon>Eukaryota</taxon>
        <taxon>Sar</taxon>
        <taxon>Alveolata</taxon>
        <taxon>Dinophyceae</taxon>
        <taxon>Suessiales</taxon>
        <taxon>Symbiodiniaceae</taxon>
        <taxon>Symbiodinium</taxon>
    </lineage>
</organism>
<keyword evidence="1" id="KW-0732">Signal</keyword>